<dbReference type="EMBL" id="SEOQ01000094">
    <property type="protein sequence ID" value="TFY70587.1"/>
    <property type="molecule type" value="Genomic_DNA"/>
</dbReference>
<dbReference type="AlphaFoldDB" id="A0A4Y9Z999"/>
<feature type="compositionally biased region" description="Low complexity" evidence="1">
    <location>
        <begin position="100"/>
        <end position="110"/>
    </location>
</feature>
<name>A0A4Y9Z999_9AGAM</name>
<reference evidence="2 3" key="1">
    <citation type="submission" date="2019-02" db="EMBL/GenBank/DDBJ databases">
        <title>Genome sequencing of the rare red list fungi Dentipellis fragilis.</title>
        <authorList>
            <person name="Buettner E."/>
            <person name="Kellner H."/>
        </authorList>
    </citation>
    <scope>NUCLEOTIDE SEQUENCE [LARGE SCALE GENOMIC DNA]</scope>
    <source>
        <strain evidence="2 3">DSM 105465</strain>
    </source>
</reference>
<evidence type="ECO:0000313" key="2">
    <source>
        <dbReference type="EMBL" id="TFY70587.1"/>
    </source>
</evidence>
<feature type="region of interest" description="Disordered" evidence="1">
    <location>
        <begin position="39"/>
        <end position="232"/>
    </location>
</feature>
<accession>A0A4Y9Z999</accession>
<feature type="compositionally biased region" description="Basic residues" evidence="1">
    <location>
        <begin position="203"/>
        <end position="218"/>
    </location>
</feature>
<proteinExistence type="predicted"/>
<feature type="compositionally biased region" description="Basic residues" evidence="1">
    <location>
        <begin position="170"/>
        <end position="181"/>
    </location>
</feature>
<evidence type="ECO:0000256" key="1">
    <source>
        <dbReference type="SAM" id="MobiDB-lite"/>
    </source>
</evidence>
<sequence>MAAYEPYNRNSNALRASVLDAALQLGIGSSRTVENWMFNSVTEEDEEEPEDAPTPALTSTSTTSEESSPSFSLPTVTGRPDTAYTEEWKAHIAHPQDAHLLPAASPAKPASKSKLRKPRKDGYESDGGYVSESGRKDKAKKKEKEKKSKKGKDTDGTETEMESDGEHLSGMKKKKSKKEKKSKKDDDGYDTSDGGYLSEASGGKKKRSFFRLGSKSKKSAAVPATPVLPPSH</sequence>
<gene>
    <name evidence="2" type="ORF">EVG20_g2423</name>
</gene>
<organism evidence="2 3">
    <name type="scientific">Dentipellis fragilis</name>
    <dbReference type="NCBI Taxonomy" id="205917"/>
    <lineage>
        <taxon>Eukaryota</taxon>
        <taxon>Fungi</taxon>
        <taxon>Dikarya</taxon>
        <taxon>Basidiomycota</taxon>
        <taxon>Agaricomycotina</taxon>
        <taxon>Agaricomycetes</taxon>
        <taxon>Russulales</taxon>
        <taxon>Hericiaceae</taxon>
        <taxon>Dentipellis</taxon>
    </lineage>
</organism>
<feature type="compositionally biased region" description="Low complexity" evidence="1">
    <location>
        <begin position="53"/>
        <end position="75"/>
    </location>
</feature>
<feature type="compositionally biased region" description="Basic and acidic residues" evidence="1">
    <location>
        <begin position="133"/>
        <end position="155"/>
    </location>
</feature>
<feature type="compositionally biased region" description="Basic and acidic residues" evidence="1">
    <location>
        <begin position="86"/>
        <end position="97"/>
    </location>
</feature>
<evidence type="ECO:0000313" key="3">
    <source>
        <dbReference type="Proteomes" id="UP000298327"/>
    </source>
</evidence>
<dbReference type="STRING" id="205917.A0A4Y9Z999"/>
<feature type="compositionally biased region" description="Acidic residues" evidence="1">
    <location>
        <begin position="42"/>
        <end position="51"/>
    </location>
</feature>
<dbReference type="OrthoDB" id="2690066at2759"/>
<comment type="caution">
    <text evidence="2">The sequence shown here is derived from an EMBL/GenBank/DDBJ whole genome shotgun (WGS) entry which is preliminary data.</text>
</comment>
<keyword evidence="3" id="KW-1185">Reference proteome</keyword>
<protein>
    <submittedName>
        <fullName evidence="2">Uncharacterized protein</fullName>
    </submittedName>
</protein>
<dbReference type="Proteomes" id="UP000298327">
    <property type="component" value="Unassembled WGS sequence"/>
</dbReference>